<evidence type="ECO:0000259" key="1">
    <source>
        <dbReference type="Pfam" id="PF17936"/>
    </source>
</evidence>
<dbReference type="InterPro" id="IPR041498">
    <property type="entry name" value="Big_6"/>
</dbReference>
<name>A0A7X0Y6I1_9LIST</name>
<dbReference type="EMBL" id="JAARWN010000029">
    <property type="protein sequence ID" value="MBC1937906.1"/>
    <property type="molecule type" value="Genomic_DNA"/>
</dbReference>
<dbReference type="RefSeq" id="WP_185528058.1">
    <property type="nucleotide sequence ID" value="NZ_JAARWN010000029.1"/>
</dbReference>
<gene>
    <name evidence="3" type="ORF">HCA69_16205</name>
</gene>
<dbReference type="Pfam" id="PF17936">
    <property type="entry name" value="Big_6"/>
    <property type="match status" value="1"/>
</dbReference>
<comment type="caution">
    <text evidence="3">The sequence shown here is derived from an EMBL/GenBank/DDBJ whole genome shotgun (WGS) entry which is preliminary data.</text>
</comment>
<dbReference type="Proteomes" id="UP000535908">
    <property type="component" value="Unassembled WGS sequence"/>
</dbReference>
<feature type="non-terminal residue" evidence="3">
    <location>
        <position position="617"/>
    </location>
</feature>
<evidence type="ECO:0000259" key="2">
    <source>
        <dbReference type="Pfam" id="PF20622"/>
    </source>
</evidence>
<protein>
    <submittedName>
        <fullName evidence="3">Uncharacterized protein</fullName>
    </submittedName>
</protein>
<feature type="domain" description="Bacterial Ig" evidence="2">
    <location>
        <begin position="349"/>
        <end position="432"/>
    </location>
</feature>
<dbReference type="AlphaFoldDB" id="A0A7X0Y6I1"/>
<accession>A0A7X0Y6I1</accession>
<evidence type="ECO:0000313" key="4">
    <source>
        <dbReference type="Proteomes" id="UP000535908"/>
    </source>
</evidence>
<sequence>MKTILVATLTVGAVLGILWGIMTHHPQQALAQPNVNDALIITQSSGPVEGFAIPQAEVIFSDTKGNTASTFADKTGKFSVDVSKELPLHNGIIGIRQKINGVTGPAHTFIIGWMMSISKCTATELTVHGKPNTDIQIRIGKETMLIQGKTDNNGYYTTNISNVPVGSDLTVIQMNSGIEFHRSYKLPPVPPKFTVTESTLAGIKGIALPQASLLAYQDTFGYGNAADGTFFIRFPLLNGVQPTLGSKLYFYQKKDNRSGPIQELLVGWSQHVNPVTEVTSDLTGTGTPNTRTRVQTENGQLLGQGASGSNGQYAINIAKQKANTKLQVIQTIAGTDYMSTITVEKNSYTVSPSPFQLGNTAVTGTYSGTNLDTITKVVLLVDGVVVKNGAFNPATKTFQIYAGGLITTLQQKVEVALFHGNTELKRAPVSVTGTYNLSPSPYQLGNTSVTGTYAGTDLTIITKVVLLVDGVIVKNGALNTSAKTFQVYASGLITNLQQKVEVALFSGNTELKRTQVSVGGKYNLIPSPFQLGNTTVSGSYSGTGLEAITKAVLLVDGVVVKNGALDPATQTFQIYAGGLVTSTNQKVEVALFNGTVELKRAPVTVSVKKEYSLTASP</sequence>
<proteinExistence type="predicted"/>
<dbReference type="InterPro" id="IPR046746">
    <property type="entry name" value="Big_15"/>
</dbReference>
<evidence type="ECO:0000313" key="3">
    <source>
        <dbReference type="EMBL" id="MBC1937906.1"/>
    </source>
</evidence>
<organism evidence="3 4">
    <name type="scientific">Listeria grandensis</name>
    <dbReference type="NCBI Taxonomy" id="1494963"/>
    <lineage>
        <taxon>Bacteria</taxon>
        <taxon>Bacillati</taxon>
        <taxon>Bacillota</taxon>
        <taxon>Bacilli</taxon>
        <taxon>Bacillales</taxon>
        <taxon>Listeriaceae</taxon>
        <taxon>Listeria</taxon>
    </lineage>
</organism>
<dbReference type="Pfam" id="PF20622">
    <property type="entry name" value="Big_15"/>
    <property type="match status" value="3"/>
</dbReference>
<feature type="domain" description="Bacterial Ig" evidence="2">
    <location>
        <begin position="437"/>
        <end position="518"/>
    </location>
</feature>
<reference evidence="3 4" key="1">
    <citation type="submission" date="2020-03" db="EMBL/GenBank/DDBJ databases">
        <title>Soil Listeria distribution.</title>
        <authorList>
            <person name="Liao J."/>
            <person name="Wiedmann M."/>
        </authorList>
    </citation>
    <scope>NUCLEOTIDE SEQUENCE [LARGE SCALE GENOMIC DNA]</scope>
    <source>
        <strain evidence="3 4">FSL L7-0741</strain>
    </source>
</reference>
<feature type="domain" description="Bacterial Ig" evidence="2">
    <location>
        <begin position="525"/>
        <end position="605"/>
    </location>
</feature>
<feature type="domain" description="Bacterial Ig" evidence="1">
    <location>
        <begin position="273"/>
        <end position="331"/>
    </location>
</feature>